<organism evidence="2 3">
    <name type="scientific">Edaphosphingomonas fennica</name>
    <dbReference type="NCBI Taxonomy" id="114404"/>
    <lineage>
        <taxon>Bacteria</taxon>
        <taxon>Pseudomonadati</taxon>
        <taxon>Pseudomonadota</taxon>
        <taxon>Alphaproteobacteria</taxon>
        <taxon>Sphingomonadales</taxon>
        <taxon>Rhizorhabdaceae</taxon>
        <taxon>Edaphosphingomonas</taxon>
    </lineage>
</organism>
<dbReference type="EMBL" id="PHHF01000065">
    <property type="protein sequence ID" value="PTD18273.1"/>
    <property type="molecule type" value="Genomic_DNA"/>
</dbReference>
<evidence type="ECO:0000256" key="1">
    <source>
        <dbReference type="SAM" id="Phobius"/>
    </source>
</evidence>
<evidence type="ECO:0000313" key="3">
    <source>
        <dbReference type="Proteomes" id="UP000241206"/>
    </source>
</evidence>
<sequence length="134" mass="15287">MRIMEREQDVLGEWMAKARSWTWRDVADAALTIALAPVAIPIALIVRLTERPMERSAEEVAHYLRAAFAGEDAQGWDWADFVGIRIADRELEDIRARAARLALPLTAEGAMEMRFLLARAERAARRDHPERFDS</sequence>
<dbReference type="AlphaFoldDB" id="A0A2T4HR24"/>
<gene>
    <name evidence="2" type="ORF">CV103_15275</name>
</gene>
<keyword evidence="3" id="KW-1185">Reference proteome</keyword>
<keyword evidence="1" id="KW-0812">Transmembrane</keyword>
<comment type="caution">
    <text evidence="2">The sequence shown here is derived from an EMBL/GenBank/DDBJ whole genome shotgun (WGS) entry which is preliminary data.</text>
</comment>
<keyword evidence="1" id="KW-0472">Membrane</keyword>
<evidence type="ECO:0000313" key="2">
    <source>
        <dbReference type="EMBL" id="PTD18273.1"/>
    </source>
</evidence>
<name>A0A2T4HR24_9SPHN</name>
<protein>
    <submittedName>
        <fullName evidence="2">Uncharacterized protein</fullName>
    </submittedName>
</protein>
<proteinExistence type="predicted"/>
<reference evidence="2 3" key="1">
    <citation type="submission" date="2017-11" db="EMBL/GenBank/DDBJ databases">
        <title>Sphingomonas oleivorans sp. nov., isolated from oil-contaminated soil.</title>
        <authorList>
            <person name="Wang L."/>
            <person name="Chen L."/>
        </authorList>
    </citation>
    <scope>NUCLEOTIDE SEQUENCE [LARGE SCALE GENOMIC DNA]</scope>
    <source>
        <strain evidence="2 3">K101</strain>
    </source>
</reference>
<dbReference type="Proteomes" id="UP000241206">
    <property type="component" value="Unassembled WGS sequence"/>
</dbReference>
<keyword evidence="1" id="KW-1133">Transmembrane helix</keyword>
<feature type="transmembrane region" description="Helical" evidence="1">
    <location>
        <begin position="29"/>
        <end position="46"/>
    </location>
</feature>
<accession>A0A2T4HR24</accession>